<feature type="transmembrane region" description="Helical" evidence="1">
    <location>
        <begin position="12"/>
        <end position="31"/>
    </location>
</feature>
<protein>
    <submittedName>
        <fullName evidence="2">DUF1361 domain-containing protein</fullName>
    </submittedName>
</protein>
<feature type="transmembrane region" description="Helical" evidence="1">
    <location>
        <begin position="109"/>
        <end position="132"/>
    </location>
</feature>
<reference evidence="2" key="1">
    <citation type="submission" date="2023-12" db="EMBL/GenBank/DDBJ databases">
        <title>Fervidustalea candida gen. nov., sp. nov., a novel member of the family Paenibacillaceae isolated from a geothermal area.</title>
        <authorList>
            <person name="Li W.-J."/>
            <person name="Jiao J.-Y."/>
            <person name="Chen Y."/>
        </authorList>
    </citation>
    <scope>NUCLEOTIDE SEQUENCE</scope>
    <source>
        <strain evidence="2">SYSU GA230002</strain>
    </source>
</reference>
<proteinExistence type="predicted"/>
<dbReference type="RefSeq" id="WP_371752367.1">
    <property type="nucleotide sequence ID" value="NZ_JAYJLD010000001.1"/>
</dbReference>
<feature type="transmembrane region" description="Helical" evidence="1">
    <location>
        <begin position="144"/>
        <end position="162"/>
    </location>
</feature>
<evidence type="ECO:0000313" key="3">
    <source>
        <dbReference type="Proteomes" id="UP001310386"/>
    </source>
</evidence>
<feature type="transmembrane region" description="Helical" evidence="1">
    <location>
        <begin position="192"/>
        <end position="216"/>
    </location>
</feature>
<dbReference type="Pfam" id="PF07099">
    <property type="entry name" value="DUF1361"/>
    <property type="match status" value="1"/>
</dbReference>
<sequence length="225" mass="26040">MSNRGNGTNPHRTFVLFTLFSVALVVFRIFYTSDQSYLYLIWNLFLAWVPLWISMLLHKYGSRKERSAIVFYSGVFVWLVFFPNAPYLVTDFIHFRQLDGGITAWYDLLMLMCFSLLGLLLGFYSLHLLRVLIRRRHGHFKASMFYYGSILLCSAGIYLGRFQRWNSWDLLVRPMNVLSDALSLEDSGMPQIAGFILITFFFLLFVYGVLSGLAGIRGGDGPYER</sequence>
<keyword evidence="1" id="KW-1133">Transmembrane helix</keyword>
<keyword evidence="3" id="KW-1185">Reference proteome</keyword>
<evidence type="ECO:0000256" key="1">
    <source>
        <dbReference type="SAM" id="Phobius"/>
    </source>
</evidence>
<dbReference type="EMBL" id="JAYJLD010000001">
    <property type="protein sequence ID" value="MEB3100269.1"/>
    <property type="molecule type" value="Genomic_DNA"/>
</dbReference>
<comment type="caution">
    <text evidence="2">The sequence shown here is derived from an EMBL/GenBank/DDBJ whole genome shotgun (WGS) entry which is preliminary data.</text>
</comment>
<dbReference type="InterPro" id="IPR009793">
    <property type="entry name" value="DUF1361"/>
</dbReference>
<accession>A0ABU5ZCN1</accession>
<feature type="transmembrane region" description="Helical" evidence="1">
    <location>
        <begin position="69"/>
        <end position="89"/>
    </location>
</feature>
<dbReference type="Proteomes" id="UP001310386">
    <property type="component" value="Unassembled WGS sequence"/>
</dbReference>
<name>A0ABU5ZCN1_9BACL</name>
<keyword evidence="1" id="KW-0812">Transmembrane</keyword>
<evidence type="ECO:0000313" key="2">
    <source>
        <dbReference type="EMBL" id="MEB3100269.1"/>
    </source>
</evidence>
<organism evidence="2 3">
    <name type="scientific">Ferviditalea candida</name>
    <dbReference type="NCBI Taxonomy" id="3108399"/>
    <lineage>
        <taxon>Bacteria</taxon>
        <taxon>Bacillati</taxon>
        <taxon>Bacillota</taxon>
        <taxon>Bacilli</taxon>
        <taxon>Bacillales</taxon>
        <taxon>Paenibacillaceae</taxon>
        <taxon>Ferviditalea</taxon>
    </lineage>
</organism>
<feature type="transmembrane region" description="Helical" evidence="1">
    <location>
        <begin position="37"/>
        <end position="57"/>
    </location>
</feature>
<gene>
    <name evidence="2" type="ORF">VF724_01175</name>
</gene>
<keyword evidence="1" id="KW-0472">Membrane</keyword>